<feature type="chain" id="PRO_5036712201" description="Lipoprotein" evidence="2">
    <location>
        <begin position="23"/>
        <end position="74"/>
    </location>
</feature>
<name>A0A930HZT2_9BACT</name>
<dbReference type="Proteomes" id="UP000757461">
    <property type="component" value="Unassembled WGS sequence"/>
</dbReference>
<dbReference type="EMBL" id="JABZSQ010000087">
    <property type="protein sequence ID" value="MBF1415064.1"/>
    <property type="molecule type" value="Genomic_DNA"/>
</dbReference>
<dbReference type="PROSITE" id="PS51257">
    <property type="entry name" value="PROKAR_LIPOPROTEIN"/>
    <property type="match status" value="1"/>
</dbReference>
<protein>
    <recommendedName>
        <fullName evidence="5">Lipoprotein</fullName>
    </recommendedName>
</protein>
<evidence type="ECO:0000256" key="1">
    <source>
        <dbReference type="SAM" id="MobiDB-lite"/>
    </source>
</evidence>
<evidence type="ECO:0008006" key="5">
    <source>
        <dbReference type="Google" id="ProtNLM"/>
    </source>
</evidence>
<keyword evidence="2" id="KW-0732">Signal</keyword>
<proteinExistence type="predicted"/>
<feature type="region of interest" description="Disordered" evidence="1">
    <location>
        <begin position="50"/>
        <end position="74"/>
    </location>
</feature>
<dbReference type="AlphaFoldDB" id="A0A930HZT2"/>
<evidence type="ECO:0000313" key="4">
    <source>
        <dbReference type="Proteomes" id="UP000757461"/>
    </source>
</evidence>
<sequence>MKQLFYSCLAICALLFASCADKDIVDNINGEDNQPGITVSMAMEGNMQADKPALTSRADPPNNAIGYETDDNTG</sequence>
<reference evidence="3" key="1">
    <citation type="submission" date="2020-04" db="EMBL/GenBank/DDBJ databases">
        <title>Deep metagenomics examines the oral microbiome during advanced dental caries in children, revealing novel taxa and co-occurrences with host molecules.</title>
        <authorList>
            <person name="Baker J.L."/>
            <person name="Morton J.T."/>
            <person name="Dinis M."/>
            <person name="Alvarez R."/>
            <person name="Tran N.C."/>
            <person name="Knight R."/>
            <person name="Edlund A."/>
        </authorList>
    </citation>
    <scope>NUCLEOTIDE SEQUENCE</scope>
    <source>
        <strain evidence="3">JCVI_25_bin.9</strain>
    </source>
</reference>
<evidence type="ECO:0000256" key="2">
    <source>
        <dbReference type="SAM" id="SignalP"/>
    </source>
</evidence>
<feature type="non-terminal residue" evidence="3">
    <location>
        <position position="74"/>
    </location>
</feature>
<evidence type="ECO:0000313" key="3">
    <source>
        <dbReference type="EMBL" id="MBF1415064.1"/>
    </source>
</evidence>
<comment type="caution">
    <text evidence="3">The sequence shown here is derived from an EMBL/GenBank/DDBJ whole genome shotgun (WGS) entry which is preliminary data.</text>
</comment>
<organism evidence="3 4">
    <name type="scientific">Prevotella histicola</name>
    <dbReference type="NCBI Taxonomy" id="470565"/>
    <lineage>
        <taxon>Bacteria</taxon>
        <taxon>Pseudomonadati</taxon>
        <taxon>Bacteroidota</taxon>
        <taxon>Bacteroidia</taxon>
        <taxon>Bacteroidales</taxon>
        <taxon>Prevotellaceae</taxon>
        <taxon>Prevotella</taxon>
    </lineage>
</organism>
<gene>
    <name evidence="3" type="ORF">HXN33_05730</name>
</gene>
<accession>A0A930HZT2</accession>
<feature type="signal peptide" evidence="2">
    <location>
        <begin position="1"/>
        <end position="22"/>
    </location>
</feature>